<proteinExistence type="predicted"/>
<protein>
    <submittedName>
        <fullName evidence="1">Uncharacterized protein</fullName>
    </submittedName>
</protein>
<evidence type="ECO:0000313" key="1">
    <source>
        <dbReference type="EMBL" id="PIP28814.1"/>
    </source>
</evidence>
<dbReference type="AlphaFoldDB" id="A0A2G9Z6P9"/>
<reference evidence="1 2" key="1">
    <citation type="submission" date="2017-09" db="EMBL/GenBank/DDBJ databases">
        <title>Depth-based differentiation of microbial function through sediment-hosted aquifers and enrichment of novel symbionts in the deep terrestrial subsurface.</title>
        <authorList>
            <person name="Probst A.J."/>
            <person name="Ladd B."/>
            <person name="Jarett J.K."/>
            <person name="Geller-Mcgrath D.E."/>
            <person name="Sieber C.M."/>
            <person name="Emerson J.B."/>
            <person name="Anantharaman K."/>
            <person name="Thomas B.C."/>
            <person name="Malmstrom R."/>
            <person name="Stieglmeier M."/>
            <person name="Klingl A."/>
            <person name="Woyke T."/>
            <person name="Ryan C.M."/>
            <person name="Banfield J.F."/>
        </authorList>
    </citation>
    <scope>NUCLEOTIDE SEQUENCE [LARGE SCALE GENOMIC DNA]</scope>
    <source>
        <strain evidence="1">CG23_combo_of_CG06-09_8_20_14_all_39_39</strain>
    </source>
</reference>
<sequence length="360" mass="42214">MKLSQKAKKLIDANCLCILRGMGKGGSSGRWPMPVLKTTNEASIFSEPVIAQKFYERVKSLESKYKSVSRISKIIPYPSPLARLTMIFRSRKIWQLNQVQQIEMANILAEILYNKYQTNHFCQHGKNILWSNKEQKDNFTRLKKARKYLMSSSVITRLNGRLWLYAEMIYSRWHNLGHEFHGPYTYNKNEKLLVKEWHDLQGLGWPVFKNFPYKKIICYEFYKNNSIYIDIHNRLATSKPLAQTLTRSYVEIDGKLADEKRNEKVVKALNSYLSKGEKYLASRSKIQLKKINAVMEFYSIKPLADGLGEDWKPSQKLLNDIEKGKLNKEAKDVLARLSYYYPRINKSNVRILWNPSFKFS</sequence>
<comment type="caution">
    <text evidence="1">The sequence shown here is derived from an EMBL/GenBank/DDBJ whole genome shotgun (WGS) entry which is preliminary data.</text>
</comment>
<organism evidence="1 2">
    <name type="scientific">Candidatus Kuenenbacteria bacterium CG23_combo_of_CG06-09_8_20_14_all_39_39</name>
    <dbReference type="NCBI Taxonomy" id="1974623"/>
    <lineage>
        <taxon>Bacteria</taxon>
        <taxon>Candidatus Kueneniibacteriota</taxon>
    </lineage>
</organism>
<dbReference type="EMBL" id="PCRX01000048">
    <property type="protein sequence ID" value="PIP28814.1"/>
    <property type="molecule type" value="Genomic_DNA"/>
</dbReference>
<name>A0A2G9Z6P9_9BACT</name>
<gene>
    <name evidence="1" type="ORF">COX28_02625</name>
</gene>
<dbReference type="Proteomes" id="UP000231235">
    <property type="component" value="Unassembled WGS sequence"/>
</dbReference>
<accession>A0A2G9Z6P9</accession>
<evidence type="ECO:0000313" key="2">
    <source>
        <dbReference type="Proteomes" id="UP000231235"/>
    </source>
</evidence>